<sequence>MDDGKPIYRSSSFCAVGACLEVGRSNAGEVLIRDSKRPNLTLTLTATEWESFVEGVKAGEFDTL</sequence>
<name>A0A7G7MLH3_9PSEU</name>
<dbReference type="RefSeq" id="WP_185720461.1">
    <property type="nucleotide sequence ID" value="NZ_BAAAWI010000001.1"/>
</dbReference>
<protein>
    <submittedName>
        <fullName evidence="2">DUF397 domain-containing protein</fullName>
    </submittedName>
</protein>
<gene>
    <name evidence="2" type="ORF">H6H00_06690</name>
</gene>
<dbReference type="KEGG" id="ppel:H6H00_06690"/>
<dbReference type="EMBL" id="CP060131">
    <property type="protein sequence ID" value="QNG53634.1"/>
    <property type="molecule type" value="Genomic_DNA"/>
</dbReference>
<dbReference type="Pfam" id="PF04149">
    <property type="entry name" value="DUF397"/>
    <property type="match status" value="1"/>
</dbReference>
<evidence type="ECO:0000313" key="2">
    <source>
        <dbReference type="EMBL" id="QNG53634.1"/>
    </source>
</evidence>
<reference evidence="2 3" key="1">
    <citation type="submission" date="2020-08" db="EMBL/GenBank/DDBJ databases">
        <authorList>
            <person name="Mo P."/>
        </authorList>
    </citation>
    <scope>NUCLEOTIDE SEQUENCE [LARGE SCALE GENOMIC DNA]</scope>
    <source>
        <strain evidence="2 3">CGMCC 4.1532</strain>
    </source>
</reference>
<dbReference type="Proteomes" id="UP000515728">
    <property type="component" value="Chromosome"/>
</dbReference>
<accession>A0A7G7MLH3</accession>
<evidence type="ECO:0000259" key="1">
    <source>
        <dbReference type="Pfam" id="PF04149"/>
    </source>
</evidence>
<keyword evidence="3" id="KW-1185">Reference proteome</keyword>
<dbReference type="AlphaFoldDB" id="A0A7G7MLH3"/>
<feature type="domain" description="DUF397" evidence="1">
    <location>
        <begin position="9"/>
        <end position="57"/>
    </location>
</feature>
<organism evidence="2 3">
    <name type="scientific">Pseudonocardia petroleophila</name>
    <dbReference type="NCBI Taxonomy" id="37331"/>
    <lineage>
        <taxon>Bacteria</taxon>
        <taxon>Bacillati</taxon>
        <taxon>Actinomycetota</taxon>
        <taxon>Actinomycetes</taxon>
        <taxon>Pseudonocardiales</taxon>
        <taxon>Pseudonocardiaceae</taxon>
        <taxon>Pseudonocardia</taxon>
    </lineage>
</organism>
<dbReference type="InterPro" id="IPR007278">
    <property type="entry name" value="DUF397"/>
</dbReference>
<evidence type="ECO:0000313" key="3">
    <source>
        <dbReference type="Proteomes" id="UP000515728"/>
    </source>
</evidence>
<proteinExistence type="predicted"/>